<gene>
    <name evidence="3" type="ORF">PGLA2088_LOCUS43044</name>
</gene>
<name>A0A813LBW1_POLGL</name>
<evidence type="ECO:0000313" key="3">
    <source>
        <dbReference type="EMBL" id="CAE8723309.1"/>
    </source>
</evidence>
<proteinExistence type="predicted"/>
<evidence type="ECO:0000256" key="2">
    <source>
        <dbReference type="SAM" id="Phobius"/>
    </source>
</evidence>
<feature type="compositionally biased region" description="Low complexity" evidence="1">
    <location>
        <begin position="276"/>
        <end position="287"/>
    </location>
</feature>
<protein>
    <submittedName>
        <fullName evidence="3">Uncharacterized protein</fullName>
    </submittedName>
</protein>
<organism evidence="3 4">
    <name type="scientific">Polarella glacialis</name>
    <name type="common">Dinoflagellate</name>
    <dbReference type="NCBI Taxonomy" id="89957"/>
    <lineage>
        <taxon>Eukaryota</taxon>
        <taxon>Sar</taxon>
        <taxon>Alveolata</taxon>
        <taxon>Dinophyceae</taxon>
        <taxon>Suessiales</taxon>
        <taxon>Suessiaceae</taxon>
        <taxon>Polarella</taxon>
    </lineage>
</organism>
<dbReference type="AlphaFoldDB" id="A0A813LBW1"/>
<dbReference type="Proteomes" id="UP000626109">
    <property type="component" value="Unassembled WGS sequence"/>
</dbReference>
<evidence type="ECO:0000256" key="1">
    <source>
        <dbReference type="SAM" id="MobiDB-lite"/>
    </source>
</evidence>
<comment type="caution">
    <text evidence="3">The sequence shown here is derived from an EMBL/GenBank/DDBJ whole genome shotgun (WGS) entry which is preliminary data.</text>
</comment>
<evidence type="ECO:0000313" key="4">
    <source>
        <dbReference type="Proteomes" id="UP000626109"/>
    </source>
</evidence>
<feature type="transmembrane region" description="Helical" evidence="2">
    <location>
        <begin position="165"/>
        <end position="189"/>
    </location>
</feature>
<reference evidence="3" key="1">
    <citation type="submission" date="2021-02" db="EMBL/GenBank/DDBJ databases">
        <authorList>
            <person name="Dougan E. K."/>
            <person name="Rhodes N."/>
            <person name="Thang M."/>
            <person name="Chan C."/>
        </authorList>
    </citation>
    <scope>NUCLEOTIDE SEQUENCE</scope>
</reference>
<feature type="compositionally biased region" description="Low complexity" evidence="1">
    <location>
        <begin position="209"/>
        <end position="218"/>
    </location>
</feature>
<keyword evidence="2" id="KW-1133">Transmembrane helix</keyword>
<accession>A0A813LBW1</accession>
<keyword evidence="2" id="KW-0472">Membrane</keyword>
<sequence length="328" mass="34523">MPTPGPASSVVAVVTLLVTGTGLWSGGRMPTATWPTQWEPRNSQLSLTALAHGPEAKSPSLLLVEVPLLPPTPATPGALVTEGLPQMPQASVMPYPAQPEPTSCSLEEVALSELPSACSGQVVEAARSEQEVLVSGESTAESPSTVTVAESADLSHRSPSPLSDAAWPLAGAAGVAAVIDVALLVWFAIGACGRRRTSADPSPLAEPRQQQQKRQQQQQVQMQLQEVLNWHAVQSLNSKMQSDTQSEVQLQLDLNSATDARTAQTTITTITTTAETTAETTSDAPTAQSTRPVDFSHAEPEDGQLSELISETYVLLTSNQNGNYSVVS</sequence>
<feature type="compositionally biased region" description="Polar residues" evidence="1">
    <location>
        <begin position="136"/>
        <end position="148"/>
    </location>
</feature>
<feature type="region of interest" description="Disordered" evidence="1">
    <location>
        <begin position="133"/>
        <end position="161"/>
    </location>
</feature>
<keyword evidence="2" id="KW-0812">Transmembrane</keyword>
<dbReference type="EMBL" id="CAJNNW010034619">
    <property type="protein sequence ID" value="CAE8723309.1"/>
    <property type="molecule type" value="Genomic_DNA"/>
</dbReference>
<feature type="region of interest" description="Disordered" evidence="1">
    <location>
        <begin position="195"/>
        <end position="218"/>
    </location>
</feature>
<feature type="region of interest" description="Disordered" evidence="1">
    <location>
        <begin position="276"/>
        <end position="302"/>
    </location>
</feature>